<dbReference type="OrthoDB" id="8773450at2"/>
<gene>
    <name evidence="1" type="ORF">FAZ95_03040</name>
</gene>
<accession>A0A4P8IKM0</accession>
<protein>
    <submittedName>
        <fullName evidence="1">Uncharacterized protein</fullName>
    </submittedName>
</protein>
<proteinExistence type="predicted"/>
<dbReference type="KEGG" id="tvl:FAZ95_03040"/>
<evidence type="ECO:0000313" key="1">
    <source>
        <dbReference type="EMBL" id="QCP48257.1"/>
    </source>
</evidence>
<dbReference type="Pfam" id="PF18143">
    <property type="entry name" value="HAD_SAK_2"/>
    <property type="match status" value="1"/>
</dbReference>
<name>A0A4P8IKM0_9BURK</name>
<evidence type="ECO:0000313" key="2">
    <source>
        <dbReference type="Proteomes" id="UP000298656"/>
    </source>
</evidence>
<organism evidence="1 2">
    <name type="scientific">Trinickia violacea</name>
    <dbReference type="NCBI Taxonomy" id="2571746"/>
    <lineage>
        <taxon>Bacteria</taxon>
        <taxon>Pseudomonadati</taxon>
        <taxon>Pseudomonadota</taxon>
        <taxon>Betaproteobacteria</taxon>
        <taxon>Burkholderiales</taxon>
        <taxon>Burkholderiaceae</taxon>
        <taxon>Trinickia</taxon>
    </lineage>
</organism>
<reference evidence="1 2" key="1">
    <citation type="submission" date="2019-05" db="EMBL/GenBank/DDBJ databases">
        <title>Burkholderia sp. DHOD12, isolated from subtropical forest soil.</title>
        <authorList>
            <person name="Gao Z.-H."/>
            <person name="Qiu L.-H."/>
        </authorList>
    </citation>
    <scope>NUCLEOTIDE SEQUENCE [LARGE SCALE GENOMIC DNA]</scope>
    <source>
        <strain evidence="1 2">DHOD12</strain>
    </source>
</reference>
<dbReference type="AlphaFoldDB" id="A0A4P8IKM0"/>
<sequence length="185" mass="21247">MPTGLPRTMLSLPPPRRTGGVVLMLDFDGVLHPQSVYFYYKRGPVLADAPGHVLFEHIELLESVLEPYPQVRIVLSTSWVRRYRGSIARVSRRLTPALRSRVIGATYHSRMDRTAFGETPRGMQIWQDVLRRKPSAWLALDDDDEGWPSWCRDNLVRTDEMLGISEPRVLAELQAKLAAMHRERE</sequence>
<dbReference type="EMBL" id="CP040077">
    <property type="protein sequence ID" value="QCP48257.1"/>
    <property type="molecule type" value="Genomic_DNA"/>
</dbReference>
<keyword evidence="2" id="KW-1185">Reference proteome</keyword>
<dbReference type="Proteomes" id="UP000298656">
    <property type="component" value="Chromosome 1"/>
</dbReference>